<keyword evidence="3" id="KW-0732">Signal</keyword>
<dbReference type="PANTHER" id="PTHR43308">
    <property type="entry name" value="OUTER MEMBRANE PROTEIN ALPHA-RELATED"/>
    <property type="match status" value="1"/>
</dbReference>
<dbReference type="PROSITE" id="PS51272">
    <property type="entry name" value="SLH"/>
    <property type="match status" value="2"/>
</dbReference>
<accession>A0A4V2Q1M2</accession>
<protein>
    <submittedName>
        <fullName evidence="5">S-layer family protein</fullName>
    </submittedName>
</protein>
<evidence type="ECO:0000313" key="5">
    <source>
        <dbReference type="EMBL" id="TCK98171.1"/>
    </source>
</evidence>
<comment type="caution">
    <text evidence="5">The sequence shown here is derived from an EMBL/GenBank/DDBJ whole genome shotgun (WGS) entry which is preliminary data.</text>
</comment>
<evidence type="ECO:0000256" key="1">
    <source>
        <dbReference type="ARBA" id="ARBA00022737"/>
    </source>
</evidence>
<feature type="compositionally biased region" description="Acidic residues" evidence="2">
    <location>
        <begin position="419"/>
        <end position="438"/>
    </location>
</feature>
<keyword evidence="1" id="KW-0677">Repeat</keyword>
<evidence type="ECO:0000259" key="4">
    <source>
        <dbReference type="PROSITE" id="PS51272"/>
    </source>
</evidence>
<feature type="domain" description="SLH" evidence="4">
    <location>
        <begin position="342"/>
        <end position="405"/>
    </location>
</feature>
<dbReference type="EMBL" id="SMGQ01000011">
    <property type="protein sequence ID" value="TCK98171.1"/>
    <property type="molecule type" value="Genomic_DNA"/>
</dbReference>
<feature type="chain" id="PRO_5039715976" evidence="3">
    <location>
        <begin position="29"/>
        <end position="606"/>
    </location>
</feature>
<dbReference type="InterPro" id="IPR051465">
    <property type="entry name" value="Cell_Envelope_Struct_Comp"/>
</dbReference>
<feature type="signal peptide" evidence="3">
    <location>
        <begin position="1"/>
        <end position="28"/>
    </location>
</feature>
<gene>
    <name evidence="5" type="ORF">EDC19_0589</name>
</gene>
<sequence>MKKKVLSKVIKGNIVGYAIMLATIPNFAQVSSDAGVFEGILKNESYARAYATSVNMEDVYLVDTVEDIEEFTLKTVERDINLLKNQRDLEYKRVLEKEKSITPEILDSLNVSKAKINDFDKHYSAYDIGHLIEDKNTIEELKDIVAREFSDVNSTDWFAGEVALGSALNIVSGYTDGTFKPTQEVTRVEFLSMLSRAIYGNGNTIINKQQLESGVGISSNYHYTSNLSKDKWFENEYIMVGPTILPSGFYTLDELQEPITRYEVSYWIHKVWQDIDKTSQDDFEELTTLLLGSDVNDLKFFTDNFSMNEVEYSMEDLINKAGDNTRITDEEKAFGEYYINPVDVQNSKEKVPAWFVLEPIILERFGIYAGYTDGSFGGYSNITRAESVSVLNRLTTPILRTENNNKTLEKYFEEKVEEIEEREGIENGESEIDTDLPSDYDPYTNNGIDGFYFETDHRNVPSWTQDNGNSMYPFYPILPKEIQDLSWEEKAEVERHPNIAYLSPELDRYNTGMYTYQVTIDYCFKTTQQKIDTKAFLTEWHGEEIAEEIMELVEGYSGTESYEDRDNYTVLHPSTVQNHTIDLGNGRRIDFLGMAGGRGIKITLYE</sequence>
<evidence type="ECO:0000256" key="3">
    <source>
        <dbReference type="SAM" id="SignalP"/>
    </source>
</evidence>
<keyword evidence="6" id="KW-1185">Reference proteome</keyword>
<name>A0A4V2Q1M2_9FIRM</name>
<proteinExistence type="predicted"/>
<dbReference type="PANTHER" id="PTHR43308:SF5">
    <property type="entry name" value="S-LAYER PROTEIN _ PEPTIDOGLYCAN ENDO-BETA-N-ACETYLGLUCOSAMINIDASE"/>
    <property type="match status" value="1"/>
</dbReference>
<dbReference type="OrthoDB" id="1864238at2"/>
<evidence type="ECO:0000313" key="6">
    <source>
        <dbReference type="Proteomes" id="UP000294545"/>
    </source>
</evidence>
<reference evidence="5 6" key="1">
    <citation type="submission" date="2019-03" db="EMBL/GenBank/DDBJ databases">
        <title>Genomic Encyclopedia of Type Strains, Phase IV (KMG-IV): sequencing the most valuable type-strain genomes for metagenomic binning, comparative biology and taxonomic classification.</title>
        <authorList>
            <person name="Goeker M."/>
        </authorList>
    </citation>
    <scope>NUCLEOTIDE SEQUENCE [LARGE SCALE GENOMIC DNA]</scope>
    <source>
        <strain evidence="5 6">DSM 24176</strain>
    </source>
</reference>
<dbReference type="Proteomes" id="UP000294545">
    <property type="component" value="Unassembled WGS sequence"/>
</dbReference>
<evidence type="ECO:0000256" key="2">
    <source>
        <dbReference type="SAM" id="MobiDB-lite"/>
    </source>
</evidence>
<dbReference type="RefSeq" id="WP_132280271.1">
    <property type="nucleotide sequence ID" value="NZ_SMGQ01000011.1"/>
</dbReference>
<dbReference type="InterPro" id="IPR001119">
    <property type="entry name" value="SLH_dom"/>
</dbReference>
<dbReference type="AlphaFoldDB" id="A0A4V2Q1M2"/>
<feature type="domain" description="SLH" evidence="4">
    <location>
        <begin position="145"/>
        <end position="208"/>
    </location>
</feature>
<feature type="region of interest" description="Disordered" evidence="2">
    <location>
        <begin position="419"/>
        <end position="439"/>
    </location>
</feature>
<dbReference type="Pfam" id="PF00395">
    <property type="entry name" value="SLH"/>
    <property type="match status" value="1"/>
</dbReference>
<organism evidence="5 6">
    <name type="scientific">Natranaerovirga hydrolytica</name>
    <dbReference type="NCBI Taxonomy" id="680378"/>
    <lineage>
        <taxon>Bacteria</taxon>
        <taxon>Bacillati</taxon>
        <taxon>Bacillota</taxon>
        <taxon>Clostridia</taxon>
        <taxon>Lachnospirales</taxon>
        <taxon>Natranaerovirgaceae</taxon>
        <taxon>Natranaerovirga</taxon>
    </lineage>
</organism>